<dbReference type="InterPro" id="IPR004119">
    <property type="entry name" value="EcKL"/>
</dbReference>
<dbReference type="InterPro" id="IPR011009">
    <property type="entry name" value="Kinase-like_dom_sf"/>
</dbReference>
<dbReference type="EMBL" id="FZQP02006782">
    <property type="protein sequence ID" value="VVD03610.1"/>
    <property type="molecule type" value="Genomic_DNA"/>
</dbReference>
<dbReference type="AlphaFoldDB" id="A0A5E4QZZ7"/>
<name>A0A5E4QZZ7_9NEOP</name>
<reference evidence="2 3" key="1">
    <citation type="submission" date="2017-07" db="EMBL/GenBank/DDBJ databases">
        <authorList>
            <person name="Talla V."/>
            <person name="Backstrom N."/>
        </authorList>
    </citation>
    <scope>NUCLEOTIDE SEQUENCE [LARGE SCALE GENOMIC DNA]</scope>
</reference>
<sequence length="384" mass="45137">MIITKKRLNEIVSHISKNYGLQTWRFICQDMTDNIENYFGILIPLTIIGTKEDCETEINIFLKVPPIYAAPRLKPIYEYLFNTECYIYGTIIPLYKTTSNYGRIEEFIPEHYFIDSAPEQHVVALKNMVSEGFKRYNKERFLDFDHTLVALKTLAQFHAFWVILEKKGKAPKDKLIRPYNDTHPKEYNITLKLALKNHVKHFAKTKYEEFLKSLYTRFDEIRVESSTKAKRMLLGHGDYWKENILFKYKEGKPIQACILDFQTSRLLSPAQDFLSFLLYSHFSPSRLQNFDHFLTVYLETFHLTLRDNNIDLLTYTEEIRHDFRVVAKDCVITSFMAFALWVGLEDDTLVKSKEANIKNDSNLQFTNLITHILDDLSALGFITL</sequence>
<evidence type="ECO:0000259" key="1">
    <source>
        <dbReference type="SMART" id="SM00587"/>
    </source>
</evidence>
<dbReference type="Pfam" id="PF02958">
    <property type="entry name" value="EcKL"/>
    <property type="match status" value="1"/>
</dbReference>
<accession>A0A5E4QZZ7</accession>
<dbReference type="PANTHER" id="PTHR11012:SF30">
    <property type="entry name" value="PROTEIN KINASE-LIKE DOMAIN-CONTAINING"/>
    <property type="match status" value="1"/>
</dbReference>
<dbReference type="InterPro" id="IPR015897">
    <property type="entry name" value="CHK_kinase-like"/>
</dbReference>
<dbReference type="SMART" id="SM00587">
    <property type="entry name" value="CHK"/>
    <property type="match status" value="1"/>
</dbReference>
<organism evidence="2 3">
    <name type="scientific">Leptidea sinapis</name>
    <dbReference type="NCBI Taxonomy" id="189913"/>
    <lineage>
        <taxon>Eukaryota</taxon>
        <taxon>Metazoa</taxon>
        <taxon>Ecdysozoa</taxon>
        <taxon>Arthropoda</taxon>
        <taxon>Hexapoda</taxon>
        <taxon>Insecta</taxon>
        <taxon>Pterygota</taxon>
        <taxon>Neoptera</taxon>
        <taxon>Endopterygota</taxon>
        <taxon>Lepidoptera</taxon>
        <taxon>Glossata</taxon>
        <taxon>Ditrysia</taxon>
        <taxon>Papilionoidea</taxon>
        <taxon>Pieridae</taxon>
        <taxon>Dismorphiinae</taxon>
        <taxon>Leptidea</taxon>
    </lineage>
</organism>
<dbReference type="PANTHER" id="PTHR11012">
    <property type="entry name" value="PROTEIN KINASE-LIKE DOMAIN-CONTAINING"/>
    <property type="match status" value="1"/>
</dbReference>
<dbReference type="SUPFAM" id="SSF56112">
    <property type="entry name" value="Protein kinase-like (PK-like)"/>
    <property type="match status" value="1"/>
</dbReference>
<evidence type="ECO:0000313" key="2">
    <source>
        <dbReference type="EMBL" id="VVD03610.1"/>
    </source>
</evidence>
<feature type="domain" description="CHK kinase-like" evidence="1">
    <location>
        <begin position="123"/>
        <end position="307"/>
    </location>
</feature>
<dbReference type="Gene3D" id="3.90.1200.10">
    <property type="match status" value="1"/>
</dbReference>
<gene>
    <name evidence="2" type="ORF">LSINAPIS_LOCUS13567</name>
</gene>
<proteinExistence type="predicted"/>
<evidence type="ECO:0000313" key="3">
    <source>
        <dbReference type="Proteomes" id="UP000324832"/>
    </source>
</evidence>
<keyword evidence="3" id="KW-1185">Reference proteome</keyword>
<dbReference type="Proteomes" id="UP000324832">
    <property type="component" value="Unassembled WGS sequence"/>
</dbReference>
<protein>
    <recommendedName>
        <fullName evidence="1">CHK kinase-like domain-containing protein</fullName>
    </recommendedName>
</protein>